<organism evidence="9 10">
    <name type="scientific">Natronocella acetinitrilica</name>
    <dbReference type="NCBI Taxonomy" id="414046"/>
    <lineage>
        <taxon>Bacteria</taxon>
        <taxon>Pseudomonadati</taxon>
        <taxon>Pseudomonadota</taxon>
        <taxon>Gammaproteobacteria</taxon>
        <taxon>Chromatiales</taxon>
        <taxon>Ectothiorhodospiraceae</taxon>
        <taxon>Natronocella</taxon>
    </lineage>
</organism>
<keyword evidence="9" id="KW-0282">Flagellum</keyword>
<dbReference type="Proteomes" id="UP001205843">
    <property type="component" value="Unassembled WGS sequence"/>
</dbReference>
<dbReference type="Pfam" id="PF13861">
    <property type="entry name" value="FLgD_tudor"/>
    <property type="match status" value="1"/>
</dbReference>
<evidence type="ECO:0000259" key="8">
    <source>
        <dbReference type="Pfam" id="PF13861"/>
    </source>
</evidence>
<evidence type="ECO:0000256" key="2">
    <source>
        <dbReference type="ARBA" id="ARBA00016013"/>
    </source>
</evidence>
<evidence type="ECO:0000259" key="7">
    <source>
        <dbReference type="Pfam" id="PF13860"/>
    </source>
</evidence>
<dbReference type="Gene3D" id="2.60.40.4070">
    <property type="match status" value="1"/>
</dbReference>
<gene>
    <name evidence="9" type="ORF">J2T57_002772</name>
</gene>
<protein>
    <recommendedName>
        <fullName evidence="2 5">Basal-body rod modification protein FlgD</fullName>
    </recommendedName>
</protein>
<keyword evidence="9" id="KW-0969">Cilium</keyword>
<dbReference type="InterPro" id="IPR025963">
    <property type="entry name" value="FLgD_Tudor"/>
</dbReference>
<feature type="domain" description="FlgD/Vpr Ig-like" evidence="7">
    <location>
        <begin position="111"/>
        <end position="179"/>
    </location>
</feature>
<comment type="caution">
    <text evidence="9">The sequence shown here is derived from an EMBL/GenBank/DDBJ whole genome shotgun (WGS) entry which is preliminary data.</text>
</comment>
<accession>A0AAE3KGU5</accession>
<evidence type="ECO:0000256" key="1">
    <source>
        <dbReference type="ARBA" id="ARBA00010577"/>
    </source>
</evidence>
<dbReference type="InterPro" id="IPR005648">
    <property type="entry name" value="FlgD"/>
</dbReference>
<sequence>MFDALTAGNGVGSGTQPKDAVGKGNDELGQDDFLKLMITQFQNQDPFQPMESGEFLGQLAHFTSANGITELQKSFDKFAASMTTDQGLRAASLVGRDVLVESNRGALREGESMGGAVKNLSGVDNVTVRIENAAGELVRELPLGAASGSQASFNWDGTNNRGVRMPPGEYRISAQGTRNGESISLGVLSGARVNSVTLGQGGQSPMLSLDGVGDKPLSDVRQIQ</sequence>
<name>A0AAE3KGU5_9GAMM</name>
<evidence type="ECO:0000313" key="9">
    <source>
        <dbReference type="EMBL" id="MCP1675622.1"/>
    </source>
</evidence>
<dbReference type="EMBL" id="JALJXV010000006">
    <property type="protein sequence ID" value="MCP1675622.1"/>
    <property type="molecule type" value="Genomic_DNA"/>
</dbReference>
<evidence type="ECO:0000256" key="5">
    <source>
        <dbReference type="RuleBase" id="RU362076"/>
    </source>
</evidence>
<feature type="region of interest" description="Disordered" evidence="6">
    <location>
        <begin position="1"/>
        <end position="26"/>
    </location>
</feature>
<dbReference type="GO" id="GO:0044781">
    <property type="term" value="P:bacterial-type flagellum organization"/>
    <property type="evidence" value="ECO:0007669"/>
    <property type="project" value="UniProtKB-UniRule"/>
</dbReference>
<evidence type="ECO:0000313" key="10">
    <source>
        <dbReference type="Proteomes" id="UP001205843"/>
    </source>
</evidence>
<evidence type="ECO:0000256" key="4">
    <source>
        <dbReference type="ARBA" id="ARBA00024746"/>
    </source>
</evidence>
<reference evidence="9" key="1">
    <citation type="submission" date="2022-03" db="EMBL/GenBank/DDBJ databases">
        <title>Genomic Encyclopedia of Type Strains, Phase III (KMG-III): the genomes of soil and plant-associated and newly described type strains.</title>
        <authorList>
            <person name="Whitman W."/>
        </authorList>
    </citation>
    <scope>NUCLEOTIDE SEQUENCE</scope>
    <source>
        <strain evidence="9">ANL 6-2</strain>
    </source>
</reference>
<dbReference type="RefSeq" id="WP_253479225.1">
    <property type="nucleotide sequence ID" value="NZ_JALJXV010000006.1"/>
</dbReference>
<proteinExistence type="inferred from homology"/>
<dbReference type="InterPro" id="IPR025965">
    <property type="entry name" value="FlgD/Vpr_Ig-like"/>
</dbReference>
<keyword evidence="3 5" id="KW-1005">Bacterial flagellum biogenesis</keyword>
<dbReference type="Pfam" id="PF03963">
    <property type="entry name" value="FlgD"/>
    <property type="match status" value="1"/>
</dbReference>
<evidence type="ECO:0000256" key="6">
    <source>
        <dbReference type="SAM" id="MobiDB-lite"/>
    </source>
</evidence>
<dbReference type="Pfam" id="PF13860">
    <property type="entry name" value="FlgD_ig"/>
    <property type="match status" value="1"/>
</dbReference>
<dbReference type="Gene3D" id="2.30.30.910">
    <property type="match status" value="1"/>
</dbReference>
<comment type="function">
    <text evidence="4 5">Required for flagellar hook formation. May act as a scaffolding protein.</text>
</comment>
<feature type="region of interest" description="Disordered" evidence="6">
    <location>
        <begin position="199"/>
        <end position="224"/>
    </location>
</feature>
<feature type="domain" description="FlgD Tudor-like" evidence="8">
    <location>
        <begin position="86"/>
        <end position="221"/>
    </location>
</feature>
<evidence type="ECO:0000256" key="3">
    <source>
        <dbReference type="ARBA" id="ARBA00022795"/>
    </source>
</evidence>
<dbReference type="AlphaFoldDB" id="A0AAE3KGU5"/>
<keyword evidence="9" id="KW-0966">Cell projection</keyword>
<keyword evidence="10" id="KW-1185">Reference proteome</keyword>
<comment type="similarity">
    <text evidence="1 5">Belongs to the FlgD family.</text>
</comment>